<feature type="compositionally biased region" description="Polar residues" evidence="1">
    <location>
        <begin position="851"/>
        <end position="860"/>
    </location>
</feature>
<keyword evidence="3" id="KW-1185">Reference proteome</keyword>
<dbReference type="Proteomes" id="UP000774617">
    <property type="component" value="Unassembled WGS sequence"/>
</dbReference>
<feature type="region of interest" description="Disordered" evidence="1">
    <location>
        <begin position="710"/>
        <end position="741"/>
    </location>
</feature>
<evidence type="ECO:0008006" key="4">
    <source>
        <dbReference type="Google" id="ProtNLM"/>
    </source>
</evidence>
<feature type="region of interest" description="Disordered" evidence="1">
    <location>
        <begin position="55"/>
        <end position="124"/>
    </location>
</feature>
<feature type="compositionally biased region" description="Low complexity" evidence="1">
    <location>
        <begin position="776"/>
        <end position="786"/>
    </location>
</feature>
<evidence type="ECO:0000256" key="1">
    <source>
        <dbReference type="SAM" id="MobiDB-lite"/>
    </source>
</evidence>
<name>A0ABQ8G7X8_9PEZI</name>
<feature type="region of interest" description="Disordered" evidence="1">
    <location>
        <begin position="1"/>
        <end position="20"/>
    </location>
</feature>
<organism evidence="2 3">
    <name type="scientific">Macrophomina phaseolina</name>
    <dbReference type="NCBI Taxonomy" id="35725"/>
    <lineage>
        <taxon>Eukaryota</taxon>
        <taxon>Fungi</taxon>
        <taxon>Dikarya</taxon>
        <taxon>Ascomycota</taxon>
        <taxon>Pezizomycotina</taxon>
        <taxon>Dothideomycetes</taxon>
        <taxon>Dothideomycetes incertae sedis</taxon>
        <taxon>Botryosphaeriales</taxon>
        <taxon>Botryosphaeriaceae</taxon>
        <taxon>Macrophomina</taxon>
    </lineage>
</organism>
<feature type="compositionally biased region" description="Polar residues" evidence="1">
    <location>
        <begin position="1"/>
        <end position="15"/>
    </location>
</feature>
<feature type="compositionally biased region" description="Acidic residues" evidence="1">
    <location>
        <begin position="796"/>
        <end position="822"/>
    </location>
</feature>
<feature type="compositionally biased region" description="Acidic residues" evidence="1">
    <location>
        <begin position="717"/>
        <end position="729"/>
    </location>
</feature>
<gene>
    <name evidence="2" type="ORF">B0J12DRAFT_667245</name>
</gene>
<feature type="region of interest" description="Disordered" evidence="1">
    <location>
        <begin position="766"/>
        <end position="860"/>
    </location>
</feature>
<reference evidence="2 3" key="1">
    <citation type="journal article" date="2021" name="Nat. Commun.">
        <title>Genetic determinants of endophytism in the Arabidopsis root mycobiome.</title>
        <authorList>
            <person name="Mesny F."/>
            <person name="Miyauchi S."/>
            <person name="Thiergart T."/>
            <person name="Pickel B."/>
            <person name="Atanasova L."/>
            <person name="Karlsson M."/>
            <person name="Huettel B."/>
            <person name="Barry K.W."/>
            <person name="Haridas S."/>
            <person name="Chen C."/>
            <person name="Bauer D."/>
            <person name="Andreopoulos W."/>
            <person name="Pangilinan J."/>
            <person name="LaButti K."/>
            <person name="Riley R."/>
            <person name="Lipzen A."/>
            <person name="Clum A."/>
            <person name="Drula E."/>
            <person name="Henrissat B."/>
            <person name="Kohler A."/>
            <person name="Grigoriev I.V."/>
            <person name="Martin F.M."/>
            <person name="Hacquard S."/>
        </authorList>
    </citation>
    <scope>NUCLEOTIDE SEQUENCE [LARGE SCALE GENOMIC DNA]</scope>
    <source>
        <strain evidence="2 3">MPI-SDFR-AT-0080</strain>
    </source>
</reference>
<dbReference type="EMBL" id="JAGTJR010000016">
    <property type="protein sequence ID" value="KAH7047513.1"/>
    <property type="molecule type" value="Genomic_DNA"/>
</dbReference>
<feature type="compositionally biased region" description="Pro residues" evidence="1">
    <location>
        <begin position="828"/>
        <end position="839"/>
    </location>
</feature>
<evidence type="ECO:0000313" key="3">
    <source>
        <dbReference type="Proteomes" id="UP000774617"/>
    </source>
</evidence>
<evidence type="ECO:0000313" key="2">
    <source>
        <dbReference type="EMBL" id="KAH7047513.1"/>
    </source>
</evidence>
<feature type="compositionally biased region" description="Basic and acidic residues" evidence="1">
    <location>
        <begin position="68"/>
        <end position="77"/>
    </location>
</feature>
<protein>
    <recommendedName>
        <fullName evidence="4">Armadillo-like helical</fullName>
    </recommendedName>
</protein>
<proteinExistence type="predicted"/>
<accession>A0ABQ8G7X8</accession>
<comment type="caution">
    <text evidence="2">The sequence shown here is derived from an EMBL/GenBank/DDBJ whole genome shotgun (WGS) entry which is preliminary data.</text>
</comment>
<sequence>MSHNQKIPNTASNSGDLPWTTGRCNRLLRPLTAQLKVLREVVYPHLHATAISSQAPSFEPGLAPSSKVESHKDDQSHHAGRRKSLDDPDWMPHGPEKKGAKRMYTNRSMKANPRLAPDARKPGEISMPTPLIARQVKFDDPARPTTEPSACWKFLQTPKKRRFPMLKGNHGSDLLKESTGQQLRHVERLLQAFRGLLQATQPGDTSGHPKTGTRSLMSTCLRQIPAYIDGRQQWEDEENPEKADVSEEIYQQLEDMGTTSGWRPLREVVRAHGVALITSAIAENLLDTSSIEQLVRQCYVALAFDEAEEILAAFAFTTAPLPPPKTAEEELIQFDDARFRGIAAAHAWAERVDGWPFFYRLVRIMLLSDFLPIEWTSTARFKQIWSRIIRNISDSDSPGHAEACNLFHTVISLACGISAADLNEGLSDESSNTKSMQIPASIIKALTTTVSSLSAILAAIFLLPDEKASYGLEGRRVIRHTLESLATEITHYILDGRLDSTISHSNPAVERLSSIVTCAIIAGVRSAEISSHIAHSPISKFIRGLTRVEETTHRQLLNLPAIVCSVAETCGKAYSPKSPENVFQVLQSIVNDLKSYRISPTDNGNFTESILARDWETVGFPSWFLKRLALDAANEFADHSEDSIVNSKECFQFTLSIESELQRMQMPQHDTPFFHKDADYHVGYRWESGISEWVEATPFAASKYQSSKLAVRPVQETSEEEMEEGEEEVLPPSTPLKASTPARPTLSQLLLANTTPDVLANTPASALSKRKSGINPSTPAPSSTPAVLRSLRESSYEYEGDNDVGDQDDEDDIGFAEDDTDELAPTSPVQPPPPSPPQRPPRKRARRSDGKSTSSRQVATLSAAFGLDGVDDSEDELSFL</sequence>